<keyword evidence="1" id="KW-1133">Transmembrane helix</keyword>
<evidence type="ECO:0000313" key="2">
    <source>
        <dbReference type="Proteomes" id="UP000050791"/>
    </source>
</evidence>
<dbReference type="AlphaFoldDB" id="A0AA85AR94"/>
<keyword evidence="1" id="KW-0812">Transmembrane</keyword>
<name>A0AA85AR94_9TREM</name>
<accession>A0AA85AR94</accession>
<feature type="transmembrane region" description="Helical" evidence="1">
    <location>
        <begin position="59"/>
        <end position="81"/>
    </location>
</feature>
<keyword evidence="1" id="KW-0472">Membrane</keyword>
<dbReference type="Gene3D" id="3.40.630.30">
    <property type="match status" value="1"/>
</dbReference>
<proteinExistence type="predicted"/>
<dbReference type="WBParaSite" id="SMTH1_101510.1">
    <property type="protein sequence ID" value="SMTH1_101510.1"/>
    <property type="gene ID" value="SMTH1_101510"/>
</dbReference>
<protein>
    <submittedName>
        <fullName evidence="3">Uncharacterized protein</fullName>
    </submittedName>
</protein>
<evidence type="ECO:0000256" key="1">
    <source>
        <dbReference type="SAM" id="Phobius"/>
    </source>
</evidence>
<organism evidence="2 3">
    <name type="scientific">Schistosoma mattheei</name>
    <dbReference type="NCBI Taxonomy" id="31246"/>
    <lineage>
        <taxon>Eukaryota</taxon>
        <taxon>Metazoa</taxon>
        <taxon>Spiralia</taxon>
        <taxon>Lophotrochozoa</taxon>
        <taxon>Platyhelminthes</taxon>
        <taxon>Trematoda</taxon>
        <taxon>Digenea</taxon>
        <taxon>Strigeidida</taxon>
        <taxon>Schistosomatoidea</taxon>
        <taxon>Schistosomatidae</taxon>
        <taxon>Schistosoma</taxon>
    </lineage>
</organism>
<dbReference type="Proteomes" id="UP000050791">
    <property type="component" value="Unassembled WGS sequence"/>
</dbReference>
<evidence type="ECO:0000313" key="3">
    <source>
        <dbReference type="WBParaSite" id="SMTH1_101510.1"/>
    </source>
</evidence>
<sequence>MESDDISVLRFRSVCKYDVIKLQSLYEECFPVSYPSSWFQDLLDNSSLISIAAVSGDDLVGILVGTVTTLETVVLMIINYLHRVFPLSTELHTYLVWVLRRHSDPEVLHLFY</sequence>
<reference evidence="3" key="1">
    <citation type="submission" date="2023-11" db="UniProtKB">
        <authorList>
            <consortium name="WormBaseParasite"/>
        </authorList>
    </citation>
    <scope>IDENTIFICATION</scope>
</reference>